<dbReference type="NCBIfam" id="NF035939">
    <property type="entry name" value="TIM_EboE"/>
    <property type="match status" value="1"/>
</dbReference>
<dbReference type="InterPro" id="IPR036237">
    <property type="entry name" value="Xyl_isomerase-like_sf"/>
</dbReference>
<organism evidence="1 2">
    <name type="scientific">Persicirhabdus sediminis</name>
    <dbReference type="NCBI Taxonomy" id="454144"/>
    <lineage>
        <taxon>Bacteria</taxon>
        <taxon>Pseudomonadati</taxon>
        <taxon>Verrucomicrobiota</taxon>
        <taxon>Verrucomicrobiia</taxon>
        <taxon>Verrucomicrobiales</taxon>
        <taxon>Verrucomicrobiaceae</taxon>
        <taxon>Persicirhabdus</taxon>
    </lineage>
</organism>
<dbReference type="RefSeq" id="WP_200310056.1">
    <property type="nucleotide sequence ID" value="NZ_JAENIM010000012.1"/>
</dbReference>
<reference evidence="1" key="1">
    <citation type="submission" date="2021-01" db="EMBL/GenBank/DDBJ databases">
        <title>Modified the classification status of verrucomicrobia.</title>
        <authorList>
            <person name="Feng X."/>
        </authorList>
    </citation>
    <scope>NUCLEOTIDE SEQUENCE</scope>
    <source>
        <strain evidence="1">_KCTC 22039</strain>
    </source>
</reference>
<comment type="caution">
    <text evidence="1">The sequence shown here is derived from an EMBL/GenBank/DDBJ whole genome shotgun (WGS) entry which is preliminary data.</text>
</comment>
<keyword evidence="2" id="KW-1185">Reference proteome</keyword>
<dbReference type="Gene3D" id="3.20.20.150">
    <property type="entry name" value="Divalent-metal-dependent TIM barrel enzymes"/>
    <property type="match status" value="1"/>
</dbReference>
<dbReference type="SUPFAM" id="SSF51658">
    <property type="entry name" value="Xylose isomerase-like"/>
    <property type="match status" value="1"/>
</dbReference>
<sequence>MLPSYCTNIHPAENWEETFHVLKTDVLAVRDGLAQDTAFAGQSFPIGLRLSALAAEELLANQGVELQIFIDWLAAENCHVFTINGFPYGAFHGTSVKEKVYQPDWTTPERLHYTKQLFTILAAILPSHMSGSVSTLPASFKAFGADESIIFSQLEECAEFIEDLSFETGLDLHLGLEPEPLGHFENTEETIAFFQRLFAAAKDADVVREFIGVNFDTCHFAIEFDQAGQALSQLQKHDIKISKIHLSSALSFNPNDPAGLEKISQFNEPTYLHQVITRGPEGQLNRYADLPDYLRARQLGQHDVKANEARVHFHIPVYAEPEAPLSSTMQTLKETLSWCKEHPDACQHFEIETYTWGVLPNNLQQGLTQQIISEFRHIIQLMEG</sequence>
<protein>
    <submittedName>
        <fullName evidence="1">Metabolite traffic protein EboE</fullName>
    </submittedName>
</protein>
<dbReference type="EMBL" id="JAENIM010000012">
    <property type="protein sequence ID" value="MBK1790014.1"/>
    <property type="molecule type" value="Genomic_DNA"/>
</dbReference>
<accession>A0A8J7MAM6</accession>
<evidence type="ECO:0000313" key="2">
    <source>
        <dbReference type="Proteomes" id="UP000624703"/>
    </source>
</evidence>
<proteinExistence type="predicted"/>
<name>A0A8J7MAM6_9BACT</name>
<gene>
    <name evidence="1" type="primary">eboE</name>
    <name evidence="1" type="ORF">JIN82_02465</name>
</gene>
<dbReference type="AlphaFoldDB" id="A0A8J7MAM6"/>
<evidence type="ECO:0000313" key="1">
    <source>
        <dbReference type="EMBL" id="MBK1790014.1"/>
    </source>
</evidence>
<dbReference type="Proteomes" id="UP000624703">
    <property type="component" value="Unassembled WGS sequence"/>
</dbReference>